<organism evidence="2 3">
    <name type="scientific">Candidatus Taylorbacteria bacterium CG11_big_fil_rev_8_21_14_0_20_46_11</name>
    <dbReference type="NCBI Taxonomy" id="1975025"/>
    <lineage>
        <taxon>Bacteria</taxon>
        <taxon>Candidatus Tayloriibacteriota</taxon>
    </lineage>
</organism>
<dbReference type="AlphaFoldDB" id="A0A2H0KAB5"/>
<gene>
    <name evidence="2" type="ORF">COV91_05460</name>
</gene>
<dbReference type="Proteomes" id="UP000229342">
    <property type="component" value="Unassembled WGS sequence"/>
</dbReference>
<name>A0A2H0KAB5_9BACT</name>
<sequence length="109" mass="12116">MNESMVMSTGATVFNDWFQMTIGIITVIIGLSAIFLIFRINRQLGGRISQALRFFTAGVLCNVSAVIWTLVYGHSLVIGSIDVNIHQNLMSIGMIFFIISTTRFAKLIQ</sequence>
<evidence type="ECO:0000256" key="1">
    <source>
        <dbReference type="SAM" id="Phobius"/>
    </source>
</evidence>
<keyword evidence="1" id="KW-1133">Transmembrane helix</keyword>
<protein>
    <submittedName>
        <fullName evidence="2">Uncharacterized protein</fullName>
    </submittedName>
</protein>
<feature type="transmembrane region" description="Helical" evidence="1">
    <location>
        <begin position="52"/>
        <end position="73"/>
    </location>
</feature>
<feature type="transmembrane region" description="Helical" evidence="1">
    <location>
        <begin position="85"/>
        <end position="105"/>
    </location>
</feature>
<keyword evidence="1" id="KW-0472">Membrane</keyword>
<feature type="transmembrane region" description="Helical" evidence="1">
    <location>
        <begin position="20"/>
        <end position="40"/>
    </location>
</feature>
<evidence type="ECO:0000313" key="2">
    <source>
        <dbReference type="EMBL" id="PIQ68189.1"/>
    </source>
</evidence>
<reference evidence="2 3" key="1">
    <citation type="submission" date="2017-09" db="EMBL/GenBank/DDBJ databases">
        <title>Depth-based differentiation of microbial function through sediment-hosted aquifers and enrichment of novel symbionts in the deep terrestrial subsurface.</title>
        <authorList>
            <person name="Probst A.J."/>
            <person name="Ladd B."/>
            <person name="Jarett J.K."/>
            <person name="Geller-Mcgrath D.E."/>
            <person name="Sieber C.M."/>
            <person name="Emerson J.B."/>
            <person name="Anantharaman K."/>
            <person name="Thomas B.C."/>
            <person name="Malmstrom R."/>
            <person name="Stieglmeier M."/>
            <person name="Klingl A."/>
            <person name="Woyke T."/>
            <person name="Ryan C.M."/>
            <person name="Banfield J.F."/>
        </authorList>
    </citation>
    <scope>NUCLEOTIDE SEQUENCE [LARGE SCALE GENOMIC DNA]</scope>
    <source>
        <strain evidence="2">CG11_big_fil_rev_8_21_14_0_20_46_11</strain>
    </source>
</reference>
<dbReference type="EMBL" id="PCVG01000074">
    <property type="protein sequence ID" value="PIQ68189.1"/>
    <property type="molecule type" value="Genomic_DNA"/>
</dbReference>
<proteinExistence type="predicted"/>
<accession>A0A2H0KAB5</accession>
<evidence type="ECO:0000313" key="3">
    <source>
        <dbReference type="Proteomes" id="UP000229342"/>
    </source>
</evidence>
<comment type="caution">
    <text evidence="2">The sequence shown here is derived from an EMBL/GenBank/DDBJ whole genome shotgun (WGS) entry which is preliminary data.</text>
</comment>
<keyword evidence="1" id="KW-0812">Transmembrane</keyword>